<reference evidence="2" key="1">
    <citation type="submission" date="2016-10" db="EMBL/GenBank/DDBJ databases">
        <authorList>
            <person name="Varghese N."/>
            <person name="Submissions S."/>
        </authorList>
    </citation>
    <scope>NUCLEOTIDE SEQUENCE [LARGE SCALE GENOMIC DNA]</scope>
    <source>
        <strain evidence="2">BL9</strain>
    </source>
</reference>
<dbReference type="RefSeq" id="WP_090924560.1">
    <property type="nucleotide sequence ID" value="NZ_FMVM01000024.1"/>
</dbReference>
<keyword evidence="2" id="KW-1185">Reference proteome</keyword>
<name>A0A1G5LEN3_9BACL</name>
<dbReference type="AlphaFoldDB" id="A0A1G5LEN3"/>
<sequence>MIVLAKQLAGRMRALIAIESEIADATHRQEEEQAIQALEKERSTQIRSFTRDELLVIKTVMNIGRCERGYRYYANSENTDYYEIIHLPIELNEHELMQKYSYYLVHKTEHELADRIDYYTAVSEQLKEGMAILKL</sequence>
<proteinExistence type="predicted"/>
<dbReference type="Proteomes" id="UP000198538">
    <property type="component" value="Unassembled WGS sequence"/>
</dbReference>
<dbReference type="EMBL" id="FMVM01000024">
    <property type="protein sequence ID" value="SCZ10931.1"/>
    <property type="molecule type" value="Genomic_DNA"/>
</dbReference>
<evidence type="ECO:0000313" key="1">
    <source>
        <dbReference type="EMBL" id="SCZ10931.1"/>
    </source>
</evidence>
<evidence type="ECO:0000313" key="2">
    <source>
        <dbReference type="Proteomes" id="UP000198538"/>
    </source>
</evidence>
<gene>
    <name evidence="1" type="ORF">SAMN05720606_12444</name>
</gene>
<accession>A0A1G5LEN3</accession>
<protein>
    <submittedName>
        <fullName evidence="1">Uncharacterized protein</fullName>
    </submittedName>
</protein>
<organism evidence="1 2">
    <name type="scientific">Paenibacillus polysaccharolyticus</name>
    <dbReference type="NCBI Taxonomy" id="582692"/>
    <lineage>
        <taxon>Bacteria</taxon>
        <taxon>Bacillati</taxon>
        <taxon>Bacillota</taxon>
        <taxon>Bacilli</taxon>
        <taxon>Bacillales</taxon>
        <taxon>Paenibacillaceae</taxon>
        <taxon>Paenibacillus</taxon>
    </lineage>
</organism>